<dbReference type="Proteomes" id="UP000464657">
    <property type="component" value="Chromosome"/>
</dbReference>
<dbReference type="SMART" id="SM01059">
    <property type="entry name" value="CAT"/>
    <property type="match status" value="1"/>
</dbReference>
<evidence type="ECO:0000313" key="2">
    <source>
        <dbReference type="Proteomes" id="UP000464657"/>
    </source>
</evidence>
<dbReference type="InterPro" id="IPR001707">
    <property type="entry name" value="Cmp_AcTrfase"/>
</dbReference>
<dbReference type="OrthoDB" id="9801766at2"/>
<organism evidence="1 2">
    <name type="scientific">Kordia antarctica</name>
    <dbReference type="NCBI Taxonomy" id="1218801"/>
    <lineage>
        <taxon>Bacteria</taxon>
        <taxon>Pseudomonadati</taxon>
        <taxon>Bacteroidota</taxon>
        <taxon>Flavobacteriia</taxon>
        <taxon>Flavobacteriales</taxon>
        <taxon>Flavobacteriaceae</taxon>
        <taxon>Kordia</taxon>
    </lineage>
</organism>
<proteinExistence type="predicted"/>
<dbReference type="PANTHER" id="PTHR38474:SF1">
    <property type="entry name" value="SLR0299 PROTEIN"/>
    <property type="match status" value="1"/>
</dbReference>
<reference evidence="1 2" key="1">
    <citation type="journal article" date="2013" name="Int. J. Syst. Evol. Microbiol.">
        <title>Kordia antarctica sp. nov., isolated from Antarctic seawater.</title>
        <authorList>
            <person name="Baek K."/>
            <person name="Choi A."/>
            <person name="Kang I."/>
            <person name="Lee K."/>
            <person name="Cho J.C."/>
        </authorList>
    </citation>
    <scope>NUCLEOTIDE SEQUENCE [LARGE SCALE GENOMIC DNA]</scope>
    <source>
        <strain evidence="1 2">IMCC3317</strain>
    </source>
</reference>
<evidence type="ECO:0000313" key="1">
    <source>
        <dbReference type="EMBL" id="QHI39041.1"/>
    </source>
</evidence>
<gene>
    <name evidence="1" type="ORF">IMCC3317_44410</name>
</gene>
<name>A0A7L4ZR88_9FLAO</name>
<keyword evidence="2" id="KW-1185">Reference proteome</keyword>
<dbReference type="AlphaFoldDB" id="A0A7L4ZR88"/>
<dbReference type="GO" id="GO:0008811">
    <property type="term" value="F:chloramphenicol O-acetyltransferase activity"/>
    <property type="evidence" value="ECO:0007669"/>
    <property type="project" value="UniProtKB-EC"/>
</dbReference>
<sequence length="207" mass="24213">MKKLNVHTWNRRKHFEFFNTFQDPFFAVAAPMNVTKAHEFAKASGNSFFAVYLHDCMKAINEVEAFRYRIENDTEVVIHEAIHASATIMRPDKTFGFSFIDYDVNFEKFRKNIEAEKERIINSDDLFPPKNSEDCIYVSALPWASFTGHKEPFHGRKESVPRIAFSKMEVEKTKKKMTVSISVNHALMDGYHVGQFTEKFQEYLLKH</sequence>
<dbReference type="Pfam" id="PF00302">
    <property type="entry name" value="CAT"/>
    <property type="match status" value="1"/>
</dbReference>
<dbReference type="InterPro" id="IPR023213">
    <property type="entry name" value="CAT-like_dom_sf"/>
</dbReference>
<dbReference type="SUPFAM" id="SSF52777">
    <property type="entry name" value="CoA-dependent acyltransferases"/>
    <property type="match status" value="1"/>
</dbReference>
<dbReference type="PANTHER" id="PTHR38474">
    <property type="entry name" value="SLR0299 PROTEIN"/>
    <property type="match status" value="1"/>
</dbReference>
<accession>A0A7L4ZR88</accession>
<protein>
    <submittedName>
        <fullName evidence="1">Chloramphenicol acetyltransferase</fullName>
        <ecNumber evidence="1">2.3.1.28</ecNumber>
    </submittedName>
</protein>
<dbReference type="EC" id="2.3.1.28" evidence="1"/>
<keyword evidence="1" id="KW-0808">Transferase</keyword>
<dbReference type="Gene3D" id="3.30.559.10">
    <property type="entry name" value="Chloramphenicol acetyltransferase-like domain"/>
    <property type="match status" value="1"/>
</dbReference>
<dbReference type="RefSeq" id="WP_160131550.1">
    <property type="nucleotide sequence ID" value="NZ_CP019288.1"/>
</dbReference>
<dbReference type="EMBL" id="CP019288">
    <property type="protein sequence ID" value="QHI39041.1"/>
    <property type="molecule type" value="Genomic_DNA"/>
</dbReference>
<dbReference type="KEGG" id="kan:IMCC3317_44410"/>
<keyword evidence="1" id="KW-0012">Acyltransferase</keyword>